<gene>
    <name evidence="2" type="ORF">ACFQE9_10145</name>
</gene>
<organism evidence="2 3">
    <name type="scientific">Halopenitus salinus</name>
    <dbReference type="NCBI Taxonomy" id="1198295"/>
    <lineage>
        <taxon>Archaea</taxon>
        <taxon>Methanobacteriati</taxon>
        <taxon>Methanobacteriota</taxon>
        <taxon>Stenosarchaea group</taxon>
        <taxon>Halobacteria</taxon>
        <taxon>Halobacteriales</taxon>
        <taxon>Haloferacaceae</taxon>
        <taxon>Halopenitus</taxon>
    </lineage>
</organism>
<dbReference type="Proteomes" id="UP001596296">
    <property type="component" value="Unassembled WGS sequence"/>
</dbReference>
<proteinExistence type="predicted"/>
<keyword evidence="3" id="KW-1185">Reference proteome</keyword>
<feature type="compositionally biased region" description="Acidic residues" evidence="1">
    <location>
        <begin position="10"/>
        <end position="25"/>
    </location>
</feature>
<dbReference type="AlphaFoldDB" id="A0ABD5UYR4"/>
<protein>
    <submittedName>
        <fullName evidence="2">Uncharacterized protein</fullName>
    </submittedName>
</protein>
<dbReference type="RefSeq" id="WP_379744053.1">
    <property type="nucleotide sequence ID" value="NZ_JBHSVN010000001.1"/>
</dbReference>
<reference evidence="2 3" key="1">
    <citation type="journal article" date="2019" name="Int. J. Syst. Evol. Microbiol.">
        <title>The Global Catalogue of Microorganisms (GCM) 10K type strain sequencing project: providing services to taxonomists for standard genome sequencing and annotation.</title>
        <authorList>
            <consortium name="The Broad Institute Genomics Platform"/>
            <consortium name="The Broad Institute Genome Sequencing Center for Infectious Disease"/>
            <person name="Wu L."/>
            <person name="Ma J."/>
        </authorList>
    </citation>
    <scope>NUCLEOTIDE SEQUENCE [LARGE SCALE GENOMIC DNA]</scope>
    <source>
        <strain evidence="2 3">SKJ47</strain>
    </source>
</reference>
<evidence type="ECO:0000313" key="3">
    <source>
        <dbReference type="Proteomes" id="UP001596296"/>
    </source>
</evidence>
<evidence type="ECO:0000313" key="2">
    <source>
        <dbReference type="EMBL" id="MFC6892963.1"/>
    </source>
</evidence>
<evidence type="ECO:0000256" key="1">
    <source>
        <dbReference type="SAM" id="MobiDB-lite"/>
    </source>
</evidence>
<comment type="caution">
    <text evidence="2">The sequence shown here is derived from an EMBL/GenBank/DDBJ whole genome shotgun (WGS) entry which is preliminary data.</text>
</comment>
<accession>A0ABD5UYR4</accession>
<feature type="region of interest" description="Disordered" evidence="1">
    <location>
        <begin position="1"/>
        <end position="25"/>
    </location>
</feature>
<sequence length="104" mass="11839">MSTQKTPAFDDLEPVEANTEEQDDYDTEWIDLEPDENVVGEVRAITPNCGDYDTTVLEIARGLGDVVCMWSNKQIDRLLESNDLGEGRCSRYHQVYRGNPYLHA</sequence>
<dbReference type="EMBL" id="JBHSXL010000009">
    <property type="protein sequence ID" value="MFC6892963.1"/>
    <property type="molecule type" value="Genomic_DNA"/>
</dbReference>
<name>A0ABD5UYR4_9EURY</name>